<reference evidence="5 6" key="1">
    <citation type="submission" date="2018-10" db="EMBL/GenBank/DDBJ databases">
        <title>Butyricimonas faecalis sp. nov., isolated from human faeces and emended description of the genus Butyricimonas.</title>
        <authorList>
            <person name="Le Roy T."/>
            <person name="Van der Smissen P."/>
            <person name="Paquot A."/>
            <person name="Delzenne N."/>
            <person name="Muccioli G."/>
            <person name="Collet J.-F."/>
            <person name="Cani P.D."/>
        </authorList>
    </citation>
    <scope>NUCLEOTIDE SEQUENCE [LARGE SCALE GENOMIC DNA]</scope>
    <source>
        <strain evidence="5 6">H184</strain>
    </source>
</reference>
<protein>
    <submittedName>
        <fullName evidence="5">DNA repair protein RecO</fullName>
    </submittedName>
</protein>
<keyword evidence="1" id="KW-0227">DNA damage</keyword>
<dbReference type="InterPro" id="IPR022572">
    <property type="entry name" value="DNA_rep/recomb_RecO_N"/>
</dbReference>
<dbReference type="OrthoDB" id="9789152at2"/>
<accession>A0A3Q9IQF8</accession>
<dbReference type="GO" id="GO:0006302">
    <property type="term" value="P:double-strand break repair"/>
    <property type="evidence" value="ECO:0007669"/>
    <property type="project" value="TreeGrafter"/>
</dbReference>
<dbReference type="NCBIfam" id="TIGR00613">
    <property type="entry name" value="reco"/>
    <property type="match status" value="1"/>
</dbReference>
<dbReference type="Pfam" id="PF02565">
    <property type="entry name" value="RecO_C"/>
    <property type="match status" value="1"/>
</dbReference>
<evidence type="ECO:0000259" key="4">
    <source>
        <dbReference type="Pfam" id="PF11967"/>
    </source>
</evidence>
<evidence type="ECO:0000256" key="1">
    <source>
        <dbReference type="ARBA" id="ARBA00022763"/>
    </source>
</evidence>
<name>A0A3Q9IQF8_9BACT</name>
<dbReference type="Proteomes" id="UP000270673">
    <property type="component" value="Chromosome"/>
</dbReference>
<evidence type="ECO:0000256" key="2">
    <source>
        <dbReference type="ARBA" id="ARBA00023172"/>
    </source>
</evidence>
<sequence>MHTIKAIILKSIPHSEQQQILHVYSEERGYMQMITPLALFKRKANTSAQCMQIVEIEFIPNERGGLHKLKSLSPLVNTSAIYFDVYKMNIALLWGEILNLVLRDSNPNPDLYEYIKTSVEYLNFTRDDVANFNLLFLFRLSKLLGFSIDNSTYRPDRVFNINDGCFYPASSPGSYHTGPHAAKAIHALCTCQLQELKDIPLNQQGRKILLDIALLFLGFHLNLDFNTKSIRVIREIFS</sequence>
<evidence type="ECO:0000313" key="5">
    <source>
        <dbReference type="EMBL" id="AZS30597.1"/>
    </source>
</evidence>
<dbReference type="KEGG" id="buy:D8S85_14280"/>
<gene>
    <name evidence="5" type="primary">recO</name>
    <name evidence="5" type="ORF">D8S85_14280</name>
</gene>
<evidence type="ECO:0000313" key="6">
    <source>
        <dbReference type="Proteomes" id="UP000270673"/>
    </source>
</evidence>
<evidence type="ECO:0000256" key="3">
    <source>
        <dbReference type="ARBA" id="ARBA00023204"/>
    </source>
</evidence>
<keyword evidence="2" id="KW-0233">DNA recombination</keyword>
<dbReference type="InterPro" id="IPR003717">
    <property type="entry name" value="RecO"/>
</dbReference>
<dbReference type="InterPro" id="IPR037278">
    <property type="entry name" value="ARFGAP/RecO"/>
</dbReference>
<dbReference type="AlphaFoldDB" id="A0A3Q9IQF8"/>
<dbReference type="RefSeq" id="WP_106481248.1">
    <property type="nucleotide sequence ID" value="NZ_CP032819.1"/>
</dbReference>
<dbReference type="SUPFAM" id="SSF57863">
    <property type="entry name" value="ArfGap/RecO-like zinc finger"/>
    <property type="match status" value="1"/>
</dbReference>
<dbReference type="Gene3D" id="2.40.50.140">
    <property type="entry name" value="Nucleic acid-binding proteins"/>
    <property type="match status" value="1"/>
</dbReference>
<keyword evidence="3" id="KW-0234">DNA repair</keyword>
<dbReference type="PANTHER" id="PTHR33991">
    <property type="entry name" value="DNA REPAIR PROTEIN RECO"/>
    <property type="match status" value="1"/>
</dbReference>
<feature type="domain" description="DNA replication/recombination mediator RecO N-terminal" evidence="4">
    <location>
        <begin position="2"/>
        <end position="73"/>
    </location>
</feature>
<organism evidence="5 6">
    <name type="scientific">Butyricimonas faecalis</name>
    <dbReference type="NCBI Taxonomy" id="2093856"/>
    <lineage>
        <taxon>Bacteria</taxon>
        <taxon>Pseudomonadati</taxon>
        <taxon>Bacteroidota</taxon>
        <taxon>Bacteroidia</taxon>
        <taxon>Bacteroidales</taxon>
        <taxon>Odoribacteraceae</taxon>
        <taxon>Butyricimonas</taxon>
    </lineage>
</organism>
<dbReference type="Pfam" id="PF11967">
    <property type="entry name" value="RecO_N"/>
    <property type="match status" value="1"/>
</dbReference>
<dbReference type="GO" id="GO:0006310">
    <property type="term" value="P:DNA recombination"/>
    <property type="evidence" value="ECO:0007669"/>
    <property type="project" value="UniProtKB-KW"/>
</dbReference>
<dbReference type="EMBL" id="CP032819">
    <property type="protein sequence ID" value="AZS30597.1"/>
    <property type="molecule type" value="Genomic_DNA"/>
</dbReference>
<proteinExistence type="predicted"/>
<dbReference type="GO" id="GO:0043590">
    <property type="term" value="C:bacterial nucleoid"/>
    <property type="evidence" value="ECO:0007669"/>
    <property type="project" value="TreeGrafter"/>
</dbReference>
<keyword evidence="6" id="KW-1185">Reference proteome</keyword>
<dbReference type="PANTHER" id="PTHR33991:SF1">
    <property type="entry name" value="DNA REPAIR PROTEIN RECO"/>
    <property type="match status" value="1"/>
</dbReference>
<dbReference type="InterPro" id="IPR012340">
    <property type="entry name" value="NA-bd_OB-fold"/>
</dbReference>